<gene>
    <name evidence="9" type="ORF">ACFOVU_23065</name>
</gene>
<feature type="transmembrane region" description="Helical" evidence="7">
    <location>
        <begin position="21"/>
        <end position="50"/>
    </location>
</feature>
<evidence type="ECO:0000256" key="5">
    <source>
        <dbReference type="ARBA" id="ARBA00023136"/>
    </source>
</evidence>
<dbReference type="InterPro" id="IPR019108">
    <property type="entry name" value="Caa3_assmbl_CtaG-rel"/>
</dbReference>
<dbReference type="RefSeq" id="WP_378538189.1">
    <property type="nucleotide sequence ID" value="NZ_JBHSBH010000015.1"/>
</dbReference>
<reference evidence="10" key="1">
    <citation type="journal article" date="2019" name="Int. J. Syst. Evol. Microbiol.">
        <title>The Global Catalogue of Microorganisms (GCM) 10K type strain sequencing project: providing services to taxonomists for standard genome sequencing and annotation.</title>
        <authorList>
            <consortium name="The Broad Institute Genomics Platform"/>
            <consortium name="The Broad Institute Genome Sequencing Center for Infectious Disease"/>
            <person name="Wu L."/>
            <person name="Ma J."/>
        </authorList>
    </citation>
    <scope>NUCLEOTIDE SEQUENCE [LARGE SCALE GENOMIC DNA]</scope>
    <source>
        <strain evidence="10">TBRC 1826</strain>
    </source>
</reference>
<accession>A0ABV8FRU2</accession>
<dbReference type="InterPro" id="IPR032694">
    <property type="entry name" value="CopC/D"/>
</dbReference>
<feature type="transmembrane region" description="Helical" evidence="7">
    <location>
        <begin position="381"/>
        <end position="402"/>
    </location>
</feature>
<feature type="transmembrane region" description="Helical" evidence="7">
    <location>
        <begin position="144"/>
        <end position="168"/>
    </location>
</feature>
<sequence>MAPPVNRETSTAARGGTDTTIIIGVAATAVTLIALIIALVTGGAVTAQVIPGLPDAGPLTRWGLPVARTVMDVAGALTVGLLLLAAFLLPNDKGLLSGQAQGYVRASSWAALVWAVAAGVTLVFQLSDLLGLPPGEVIGDQLTSYAGSVSQGIGLMFVILFATAVALFGRTTETAAGAFGLVVTGLAGVVPPALTGHSASSGAHELAITGLALHVLAISVWVGGLAAVTFHGLRAKGEHTAIAAERFSRIALWAYIGVAIGGTASALSRLYNATELFTTEYGRIMVAKAVLFAALGVIGWLHRRSTIPRIRENEGRRLFARLAGVEIAVMGAAMGLATALSRTAPPPPLDGTVDPVAELLGFPMPPPMTATTLATLWRPDLFFIMVVVVLGGLYAAGVVRLVRRGDRWPWGRSVAWAAGLATIVVSLLSGVSTYSMILFSVHMVQHMVLSMLTPILLVLGAPVTLALRALKPAARRGDRGPREWLSAFLQSRFSHWVTHPAVATPLFVLSPYALYFTPLYAALMNDHLGHLAMSVHFLVSGFLFFWVIVGVDPAQRKVPHLLRIVLLLVTMGVHAFFGITIMMQSEPLAMDYYGQFVVPWSEGVAEDQYMGGGVAWAIAEIPTLLVMVALVVQWSRDDERSERRRERHSRRGGSDDADMDDYNAYLAELDRKAKQQG</sequence>
<keyword evidence="4 7" id="KW-1133">Transmembrane helix</keyword>
<comment type="subcellular location">
    <subcellularLocation>
        <location evidence="1">Cell membrane</location>
        <topology evidence="1">Multi-pass membrane protein</topology>
    </subcellularLocation>
</comment>
<feature type="transmembrane region" description="Helical" evidence="7">
    <location>
        <begin position="175"/>
        <end position="194"/>
    </location>
</feature>
<feature type="transmembrane region" description="Helical" evidence="7">
    <location>
        <begin position="102"/>
        <end position="124"/>
    </location>
</feature>
<feature type="transmembrane region" description="Helical" evidence="7">
    <location>
        <begin position="322"/>
        <end position="340"/>
    </location>
</feature>
<feature type="transmembrane region" description="Helical" evidence="7">
    <location>
        <begin position="528"/>
        <end position="549"/>
    </location>
</feature>
<feature type="transmembrane region" description="Helical" evidence="7">
    <location>
        <begin position="614"/>
        <end position="635"/>
    </location>
</feature>
<dbReference type="Proteomes" id="UP001595847">
    <property type="component" value="Unassembled WGS sequence"/>
</dbReference>
<evidence type="ECO:0000259" key="8">
    <source>
        <dbReference type="Pfam" id="PF05425"/>
    </source>
</evidence>
<feature type="transmembrane region" description="Helical" evidence="7">
    <location>
        <begin position="414"/>
        <end position="441"/>
    </location>
</feature>
<evidence type="ECO:0000256" key="3">
    <source>
        <dbReference type="ARBA" id="ARBA00022692"/>
    </source>
</evidence>
<feature type="transmembrane region" description="Helical" evidence="7">
    <location>
        <begin position="283"/>
        <end position="301"/>
    </location>
</feature>
<organism evidence="9 10">
    <name type="scientific">Nocardiopsis sediminis</name>
    <dbReference type="NCBI Taxonomy" id="1778267"/>
    <lineage>
        <taxon>Bacteria</taxon>
        <taxon>Bacillati</taxon>
        <taxon>Actinomycetota</taxon>
        <taxon>Actinomycetes</taxon>
        <taxon>Streptosporangiales</taxon>
        <taxon>Nocardiopsidaceae</taxon>
        <taxon>Nocardiopsis</taxon>
    </lineage>
</organism>
<evidence type="ECO:0000256" key="1">
    <source>
        <dbReference type="ARBA" id="ARBA00004651"/>
    </source>
</evidence>
<keyword evidence="10" id="KW-1185">Reference proteome</keyword>
<dbReference type="InterPro" id="IPR008457">
    <property type="entry name" value="Cu-R_CopD_dom"/>
</dbReference>
<feature type="transmembrane region" description="Helical" evidence="7">
    <location>
        <begin position="496"/>
        <end position="516"/>
    </location>
</feature>
<feature type="region of interest" description="Disordered" evidence="6">
    <location>
        <begin position="640"/>
        <end position="661"/>
    </location>
</feature>
<name>A0ABV8FRU2_9ACTN</name>
<evidence type="ECO:0000256" key="2">
    <source>
        <dbReference type="ARBA" id="ARBA00022475"/>
    </source>
</evidence>
<evidence type="ECO:0000313" key="10">
    <source>
        <dbReference type="Proteomes" id="UP001595847"/>
    </source>
</evidence>
<keyword evidence="5 7" id="KW-0472">Membrane</keyword>
<comment type="caution">
    <text evidence="9">The sequence shown here is derived from an EMBL/GenBank/DDBJ whole genome shotgun (WGS) entry which is preliminary data.</text>
</comment>
<dbReference type="EMBL" id="JBHSBH010000015">
    <property type="protein sequence ID" value="MFC3998825.1"/>
    <property type="molecule type" value="Genomic_DNA"/>
</dbReference>
<feature type="transmembrane region" description="Helical" evidence="7">
    <location>
        <begin position="206"/>
        <end position="230"/>
    </location>
</feature>
<evidence type="ECO:0000313" key="9">
    <source>
        <dbReference type="EMBL" id="MFC3998825.1"/>
    </source>
</evidence>
<feature type="domain" description="Copper resistance protein D" evidence="8">
    <location>
        <begin position="243"/>
        <end position="340"/>
    </location>
</feature>
<evidence type="ECO:0000256" key="4">
    <source>
        <dbReference type="ARBA" id="ARBA00022989"/>
    </source>
</evidence>
<evidence type="ECO:0000256" key="7">
    <source>
        <dbReference type="SAM" id="Phobius"/>
    </source>
</evidence>
<dbReference type="PANTHER" id="PTHR34820:SF4">
    <property type="entry name" value="INNER MEMBRANE PROTEIN YEBZ"/>
    <property type="match status" value="1"/>
</dbReference>
<feature type="transmembrane region" description="Helical" evidence="7">
    <location>
        <begin position="561"/>
        <end position="583"/>
    </location>
</feature>
<protein>
    <submittedName>
        <fullName evidence="9">Cytochrome c oxidase assembly protein</fullName>
    </submittedName>
</protein>
<keyword evidence="2" id="KW-1003">Cell membrane</keyword>
<keyword evidence="3 7" id="KW-0812">Transmembrane</keyword>
<feature type="transmembrane region" description="Helical" evidence="7">
    <location>
        <begin position="70"/>
        <end position="90"/>
    </location>
</feature>
<dbReference type="PANTHER" id="PTHR34820">
    <property type="entry name" value="INNER MEMBRANE PROTEIN YEBZ"/>
    <property type="match status" value="1"/>
</dbReference>
<feature type="transmembrane region" description="Helical" evidence="7">
    <location>
        <begin position="447"/>
        <end position="470"/>
    </location>
</feature>
<dbReference type="Pfam" id="PF09678">
    <property type="entry name" value="Caa3_CtaG"/>
    <property type="match status" value="1"/>
</dbReference>
<evidence type="ECO:0000256" key="6">
    <source>
        <dbReference type="SAM" id="MobiDB-lite"/>
    </source>
</evidence>
<proteinExistence type="predicted"/>
<dbReference type="Pfam" id="PF05425">
    <property type="entry name" value="CopD"/>
    <property type="match status" value="1"/>
</dbReference>
<feature type="transmembrane region" description="Helical" evidence="7">
    <location>
        <begin position="250"/>
        <end position="271"/>
    </location>
</feature>